<accession>A0A9Q0MTP9</accession>
<dbReference type="Proteomes" id="UP001151699">
    <property type="component" value="Chromosome X"/>
</dbReference>
<name>A0A9Q0MTP9_9DIPT</name>
<reference evidence="1" key="1">
    <citation type="submission" date="2022-07" db="EMBL/GenBank/DDBJ databases">
        <authorList>
            <person name="Trinca V."/>
            <person name="Uliana J.V.C."/>
            <person name="Torres T.T."/>
            <person name="Ward R.J."/>
            <person name="Monesi N."/>
        </authorList>
    </citation>
    <scope>NUCLEOTIDE SEQUENCE</scope>
    <source>
        <strain evidence="1">HSMRA1968</strain>
        <tissue evidence="1">Whole embryos</tissue>
    </source>
</reference>
<feature type="non-terminal residue" evidence="1">
    <location>
        <position position="234"/>
    </location>
</feature>
<dbReference type="EMBL" id="WJQU01000003">
    <property type="protein sequence ID" value="KAJ6636939.1"/>
    <property type="molecule type" value="Genomic_DNA"/>
</dbReference>
<keyword evidence="2" id="KW-1185">Reference proteome</keyword>
<organism evidence="1 2">
    <name type="scientific">Pseudolycoriella hygida</name>
    <dbReference type="NCBI Taxonomy" id="35572"/>
    <lineage>
        <taxon>Eukaryota</taxon>
        <taxon>Metazoa</taxon>
        <taxon>Ecdysozoa</taxon>
        <taxon>Arthropoda</taxon>
        <taxon>Hexapoda</taxon>
        <taxon>Insecta</taxon>
        <taxon>Pterygota</taxon>
        <taxon>Neoptera</taxon>
        <taxon>Endopterygota</taxon>
        <taxon>Diptera</taxon>
        <taxon>Nematocera</taxon>
        <taxon>Sciaroidea</taxon>
        <taxon>Sciaridae</taxon>
        <taxon>Pseudolycoriella</taxon>
    </lineage>
</organism>
<gene>
    <name evidence="1" type="ORF">Bhyg_09665</name>
</gene>
<evidence type="ECO:0000313" key="2">
    <source>
        <dbReference type="Proteomes" id="UP001151699"/>
    </source>
</evidence>
<evidence type="ECO:0000313" key="1">
    <source>
        <dbReference type="EMBL" id="KAJ6636939.1"/>
    </source>
</evidence>
<feature type="non-terminal residue" evidence="1">
    <location>
        <position position="1"/>
    </location>
</feature>
<proteinExistence type="predicted"/>
<protein>
    <submittedName>
        <fullName evidence="1">Uncharacterized protein</fullName>
    </submittedName>
</protein>
<dbReference type="AlphaFoldDB" id="A0A9Q0MTP9"/>
<dbReference type="OrthoDB" id="123417at2759"/>
<sequence>SNSFIRETEIEGLLTSPMKQTVAASIPFALPVTAVIQSTEIPMDPGDFGLQCTSDNILQKEIDDLLQQNDDISKRNLALQDALVSKQNTVLPFPFEAKAGPERKYTGKGNRNSSTIKKNCPVKIRIRLQGGKLVVTQADLTHKNHDTDEVTYTHYPENLRIPKEKLPEVRRMISLRVNKQLLKADLEADGTSIIPLKALHNIQTAMNKEKQSNYSSNGDLQKILEKLEATPNCT</sequence>
<comment type="caution">
    <text evidence="1">The sequence shown here is derived from an EMBL/GenBank/DDBJ whole genome shotgun (WGS) entry which is preliminary data.</text>
</comment>